<sequence length="315" mass="32822">MPSATQGVNSSIQFRNILLINLPSSLQGHYRDYVCSDRAATTPTGQTPAPPHRDRQGDNVVERKAPLGKHKHSKLHNLCHTGISLSRLDKSLLNVPSNTMTPQGSRPGREGESRNETLARSNAARREAPYPSPRTHSPPVLEADATPTARNTPAGHPEDLPAEEFYVDESHGDDCRSGQRNVRRSRESRDPDCDERERGSAAGSFRGGLGGDGGGVTGESGEDGGGPGGGGGGDGGLRAGTAGHGGGDGGGGGGSRGGRNGCGPGAPGGGGDGDNWGLREIFILCDDDYIHVEHPQDPSHPLSISLLNNLLQSFR</sequence>
<feature type="compositionally biased region" description="Basic and acidic residues" evidence="1">
    <location>
        <begin position="168"/>
        <end position="177"/>
    </location>
</feature>
<accession>A0ABR3FWX4</accession>
<organism evidence="2 3">
    <name type="scientific">Marasmius crinis-equi</name>
    <dbReference type="NCBI Taxonomy" id="585013"/>
    <lineage>
        <taxon>Eukaryota</taxon>
        <taxon>Fungi</taxon>
        <taxon>Dikarya</taxon>
        <taxon>Basidiomycota</taxon>
        <taxon>Agaricomycotina</taxon>
        <taxon>Agaricomycetes</taxon>
        <taxon>Agaricomycetidae</taxon>
        <taxon>Agaricales</taxon>
        <taxon>Marasmiineae</taxon>
        <taxon>Marasmiaceae</taxon>
        <taxon>Marasmius</taxon>
    </lineage>
</organism>
<feature type="compositionally biased region" description="Basic and acidic residues" evidence="1">
    <location>
        <begin position="107"/>
        <end position="117"/>
    </location>
</feature>
<feature type="region of interest" description="Disordered" evidence="1">
    <location>
        <begin position="39"/>
        <end position="58"/>
    </location>
</feature>
<feature type="region of interest" description="Disordered" evidence="1">
    <location>
        <begin position="94"/>
        <end position="277"/>
    </location>
</feature>
<comment type="caution">
    <text evidence="2">The sequence shown here is derived from an EMBL/GenBank/DDBJ whole genome shotgun (WGS) entry which is preliminary data.</text>
</comment>
<dbReference type="Proteomes" id="UP001465976">
    <property type="component" value="Unassembled WGS sequence"/>
</dbReference>
<feature type="compositionally biased region" description="Basic and acidic residues" evidence="1">
    <location>
        <begin position="184"/>
        <end position="199"/>
    </location>
</feature>
<feature type="compositionally biased region" description="Gly residues" evidence="1">
    <location>
        <begin position="205"/>
        <end position="274"/>
    </location>
</feature>
<gene>
    <name evidence="2" type="ORF">V5O48_001961</name>
</gene>
<feature type="compositionally biased region" description="Polar residues" evidence="1">
    <location>
        <begin position="94"/>
        <end position="104"/>
    </location>
</feature>
<dbReference type="EMBL" id="JBAHYK010000041">
    <property type="protein sequence ID" value="KAL0580027.1"/>
    <property type="molecule type" value="Genomic_DNA"/>
</dbReference>
<evidence type="ECO:0000313" key="2">
    <source>
        <dbReference type="EMBL" id="KAL0580027.1"/>
    </source>
</evidence>
<name>A0ABR3FWX4_9AGAR</name>
<reference evidence="2 3" key="1">
    <citation type="submission" date="2024-02" db="EMBL/GenBank/DDBJ databases">
        <title>A draft genome for the cacao thread blight pathogen Marasmius crinis-equi.</title>
        <authorList>
            <person name="Cohen S.P."/>
            <person name="Baruah I.K."/>
            <person name="Amoako-Attah I."/>
            <person name="Bukari Y."/>
            <person name="Meinhardt L.W."/>
            <person name="Bailey B.A."/>
        </authorList>
    </citation>
    <scope>NUCLEOTIDE SEQUENCE [LARGE SCALE GENOMIC DNA]</scope>
    <source>
        <strain evidence="2 3">GH-76</strain>
    </source>
</reference>
<proteinExistence type="predicted"/>
<keyword evidence="3" id="KW-1185">Reference proteome</keyword>
<evidence type="ECO:0000256" key="1">
    <source>
        <dbReference type="SAM" id="MobiDB-lite"/>
    </source>
</evidence>
<evidence type="ECO:0000313" key="3">
    <source>
        <dbReference type="Proteomes" id="UP001465976"/>
    </source>
</evidence>
<protein>
    <submittedName>
        <fullName evidence="2">Uncharacterized protein</fullName>
    </submittedName>
</protein>